<name>A0A401TZU7_CHIPU</name>
<accession>A0A401TZU7</accession>
<gene>
    <name evidence="1" type="ORF">chiPu_0032342</name>
</gene>
<organism evidence="1 2">
    <name type="scientific">Chiloscyllium punctatum</name>
    <name type="common">Brownbanded bambooshark</name>
    <name type="synonym">Hemiscyllium punctatum</name>
    <dbReference type="NCBI Taxonomy" id="137246"/>
    <lineage>
        <taxon>Eukaryota</taxon>
        <taxon>Metazoa</taxon>
        <taxon>Chordata</taxon>
        <taxon>Craniata</taxon>
        <taxon>Vertebrata</taxon>
        <taxon>Chondrichthyes</taxon>
        <taxon>Elasmobranchii</taxon>
        <taxon>Galeomorphii</taxon>
        <taxon>Galeoidea</taxon>
        <taxon>Orectolobiformes</taxon>
        <taxon>Hemiscylliidae</taxon>
        <taxon>Chiloscyllium</taxon>
    </lineage>
</organism>
<dbReference type="AlphaFoldDB" id="A0A401TZU7"/>
<dbReference type="EMBL" id="BEZZ01234285">
    <property type="protein sequence ID" value="GCC48174.1"/>
    <property type="molecule type" value="Genomic_DNA"/>
</dbReference>
<proteinExistence type="predicted"/>
<evidence type="ECO:0000313" key="2">
    <source>
        <dbReference type="Proteomes" id="UP000287033"/>
    </source>
</evidence>
<sequence length="52" mass="6230">MFNRRFRLSAKCLEQATVLPCRGKMRIERKRPFDKVSAFLRFERNPRESVTG</sequence>
<comment type="caution">
    <text evidence="1">The sequence shown here is derived from an EMBL/GenBank/DDBJ whole genome shotgun (WGS) entry which is preliminary data.</text>
</comment>
<dbReference type="Proteomes" id="UP000287033">
    <property type="component" value="Unassembled WGS sequence"/>
</dbReference>
<reference evidence="1 2" key="1">
    <citation type="journal article" date="2018" name="Nat. Ecol. Evol.">
        <title>Shark genomes provide insights into elasmobranch evolution and the origin of vertebrates.</title>
        <authorList>
            <person name="Hara Y"/>
            <person name="Yamaguchi K"/>
            <person name="Onimaru K"/>
            <person name="Kadota M"/>
            <person name="Koyanagi M"/>
            <person name="Keeley SD"/>
            <person name="Tatsumi K"/>
            <person name="Tanaka K"/>
            <person name="Motone F"/>
            <person name="Kageyama Y"/>
            <person name="Nozu R"/>
            <person name="Adachi N"/>
            <person name="Nishimura O"/>
            <person name="Nakagawa R"/>
            <person name="Tanegashima C"/>
            <person name="Kiyatake I"/>
            <person name="Matsumoto R"/>
            <person name="Murakumo K"/>
            <person name="Nishida K"/>
            <person name="Terakita A"/>
            <person name="Kuratani S"/>
            <person name="Sato K"/>
            <person name="Hyodo S Kuraku.S."/>
        </authorList>
    </citation>
    <scope>NUCLEOTIDE SEQUENCE [LARGE SCALE GENOMIC DNA]</scope>
</reference>
<keyword evidence="2" id="KW-1185">Reference proteome</keyword>
<protein>
    <submittedName>
        <fullName evidence="1">Uncharacterized protein</fullName>
    </submittedName>
</protein>
<evidence type="ECO:0000313" key="1">
    <source>
        <dbReference type="EMBL" id="GCC48174.1"/>
    </source>
</evidence>
<feature type="non-terminal residue" evidence="1">
    <location>
        <position position="52"/>
    </location>
</feature>